<dbReference type="PROSITE" id="PS51257">
    <property type="entry name" value="PROKAR_LIPOPROTEIN"/>
    <property type="match status" value="1"/>
</dbReference>
<dbReference type="AlphaFoldDB" id="A0A916U3T9"/>
<evidence type="ECO:0000313" key="3">
    <source>
        <dbReference type="Proteomes" id="UP000641514"/>
    </source>
</evidence>
<organism evidence="2 3">
    <name type="scientific">Hoyosella rhizosphaerae</name>
    <dbReference type="NCBI Taxonomy" id="1755582"/>
    <lineage>
        <taxon>Bacteria</taxon>
        <taxon>Bacillati</taxon>
        <taxon>Actinomycetota</taxon>
        <taxon>Actinomycetes</taxon>
        <taxon>Mycobacteriales</taxon>
        <taxon>Hoyosellaceae</taxon>
        <taxon>Hoyosella</taxon>
    </lineage>
</organism>
<protein>
    <recommendedName>
        <fullName evidence="4">MmpS family membrane protein</fullName>
    </recommendedName>
</protein>
<dbReference type="InterPro" id="IPR038468">
    <property type="entry name" value="MmpS_C"/>
</dbReference>
<accession>A0A916U3T9</accession>
<gene>
    <name evidence="2" type="ORF">GCM10011410_08410</name>
</gene>
<sequence length="136" mass="14307">MKNIARTLTATALTATAVISLSGCSDIAKPFSDAWAIHYYVDTTDADTGSASLTYLGSDKRGADSTERTDIAAQLPWTEHVVITDGQPAEITATPAANETLTCRILLDDIKVLAETTGTPGETITCTATPTAEETR</sequence>
<feature type="chain" id="PRO_5038393702" description="MmpS family membrane protein" evidence="1">
    <location>
        <begin position="18"/>
        <end position="136"/>
    </location>
</feature>
<comment type="caution">
    <text evidence="2">The sequence shown here is derived from an EMBL/GenBank/DDBJ whole genome shotgun (WGS) entry which is preliminary data.</text>
</comment>
<evidence type="ECO:0000313" key="2">
    <source>
        <dbReference type="EMBL" id="GGC58230.1"/>
    </source>
</evidence>
<reference evidence="2" key="1">
    <citation type="journal article" date="2014" name="Int. J. Syst. Evol. Microbiol.">
        <title>Complete genome sequence of Corynebacterium casei LMG S-19264T (=DSM 44701T), isolated from a smear-ripened cheese.</title>
        <authorList>
            <consortium name="US DOE Joint Genome Institute (JGI-PGF)"/>
            <person name="Walter F."/>
            <person name="Albersmeier A."/>
            <person name="Kalinowski J."/>
            <person name="Ruckert C."/>
        </authorList>
    </citation>
    <scope>NUCLEOTIDE SEQUENCE</scope>
    <source>
        <strain evidence="2">CGMCC 1.15478</strain>
    </source>
</reference>
<reference evidence="2" key="2">
    <citation type="submission" date="2020-09" db="EMBL/GenBank/DDBJ databases">
        <authorList>
            <person name="Sun Q."/>
            <person name="Zhou Y."/>
        </authorList>
    </citation>
    <scope>NUCLEOTIDE SEQUENCE</scope>
    <source>
        <strain evidence="2">CGMCC 1.15478</strain>
    </source>
</reference>
<proteinExistence type="predicted"/>
<evidence type="ECO:0000256" key="1">
    <source>
        <dbReference type="SAM" id="SignalP"/>
    </source>
</evidence>
<feature type="signal peptide" evidence="1">
    <location>
        <begin position="1"/>
        <end position="17"/>
    </location>
</feature>
<evidence type="ECO:0008006" key="4">
    <source>
        <dbReference type="Google" id="ProtNLM"/>
    </source>
</evidence>
<keyword evidence="1" id="KW-0732">Signal</keyword>
<dbReference type="Gene3D" id="2.60.40.2880">
    <property type="entry name" value="MmpS1-5, C-terminal soluble domain"/>
    <property type="match status" value="1"/>
</dbReference>
<dbReference type="Proteomes" id="UP000641514">
    <property type="component" value="Unassembled WGS sequence"/>
</dbReference>
<dbReference type="EMBL" id="BMJH01000001">
    <property type="protein sequence ID" value="GGC58230.1"/>
    <property type="molecule type" value="Genomic_DNA"/>
</dbReference>
<keyword evidence="3" id="KW-1185">Reference proteome</keyword>
<dbReference type="RefSeq" id="WP_188670944.1">
    <property type="nucleotide sequence ID" value="NZ_BMJH01000001.1"/>
</dbReference>
<name>A0A916U3T9_9ACTN</name>